<dbReference type="InterPro" id="IPR002171">
    <property type="entry name" value="Ribosomal_uL2"/>
</dbReference>
<dbReference type="PANTHER" id="PTHR13691">
    <property type="entry name" value="RIBOSOMAL PROTEIN L2"/>
    <property type="match status" value="1"/>
</dbReference>
<dbReference type="EMBL" id="KI395020">
    <property type="protein sequence ID" value="ERM99376.1"/>
    <property type="molecule type" value="Genomic_DNA"/>
</dbReference>
<accession>W1NR00</accession>
<evidence type="ECO:0000313" key="5">
    <source>
        <dbReference type="EMBL" id="ERM99376.1"/>
    </source>
</evidence>
<dbReference type="GO" id="GO:0005762">
    <property type="term" value="C:mitochondrial large ribosomal subunit"/>
    <property type="evidence" value="ECO:0000318"/>
    <property type="project" value="GO_Central"/>
</dbReference>
<dbReference type="SUPFAM" id="SSF50249">
    <property type="entry name" value="Nucleic acid-binding proteins"/>
    <property type="match status" value="1"/>
</dbReference>
<feature type="domain" description="Large ribosomal subunit protein uL2 RNA-binding" evidence="4">
    <location>
        <begin position="49"/>
        <end position="98"/>
    </location>
</feature>
<evidence type="ECO:0000259" key="4">
    <source>
        <dbReference type="SMART" id="SM01383"/>
    </source>
</evidence>
<gene>
    <name evidence="5" type="ORF">AMTR_s00235p00022890</name>
</gene>
<comment type="similarity">
    <text evidence="1">Belongs to the universal ribosomal protein uL2 family.</text>
</comment>
<dbReference type="PANTHER" id="PTHR13691:SF44">
    <property type="entry name" value="LARGE RIBOSOMAL SUBUNIT PROTEIN UL2MZ-RELATED"/>
    <property type="match status" value="1"/>
</dbReference>
<evidence type="ECO:0000256" key="3">
    <source>
        <dbReference type="ARBA" id="ARBA00023274"/>
    </source>
</evidence>
<dbReference type="Gene3D" id="2.40.50.140">
    <property type="entry name" value="Nucleic acid-binding proteins"/>
    <property type="match status" value="1"/>
</dbReference>
<dbReference type="GO" id="GO:0003723">
    <property type="term" value="F:RNA binding"/>
    <property type="evidence" value="ECO:0000318"/>
    <property type="project" value="GO_Central"/>
</dbReference>
<dbReference type="eggNOG" id="KOG0438">
    <property type="taxonomic scope" value="Eukaryota"/>
</dbReference>
<dbReference type="GO" id="GO:0003735">
    <property type="term" value="F:structural constituent of ribosome"/>
    <property type="evidence" value="ECO:0000318"/>
    <property type="project" value="GO_Central"/>
</dbReference>
<reference evidence="6" key="1">
    <citation type="journal article" date="2013" name="Science">
        <title>The Amborella genome and the evolution of flowering plants.</title>
        <authorList>
            <consortium name="Amborella Genome Project"/>
        </authorList>
    </citation>
    <scope>NUCLEOTIDE SEQUENCE [LARGE SCALE GENOMIC DNA]</scope>
</reference>
<keyword evidence="6" id="KW-1185">Reference proteome</keyword>
<dbReference type="Proteomes" id="UP000017836">
    <property type="component" value="Unassembled WGS sequence"/>
</dbReference>
<dbReference type="InterPro" id="IPR012340">
    <property type="entry name" value="NA-bd_OB-fold"/>
</dbReference>
<evidence type="ECO:0000313" key="6">
    <source>
        <dbReference type="Proteomes" id="UP000017836"/>
    </source>
</evidence>
<proteinExistence type="inferred from homology"/>
<dbReference type="GO" id="GO:0032543">
    <property type="term" value="P:mitochondrial translation"/>
    <property type="evidence" value="ECO:0000318"/>
    <property type="project" value="GO_Central"/>
</dbReference>
<dbReference type="InterPro" id="IPR022666">
    <property type="entry name" value="Ribosomal_uL2_RNA-bd_dom"/>
</dbReference>
<evidence type="ECO:0000256" key="2">
    <source>
        <dbReference type="ARBA" id="ARBA00022980"/>
    </source>
</evidence>
<name>W1NR00_AMBTC</name>
<dbReference type="Pfam" id="PF00181">
    <property type="entry name" value="Ribosomal_L2_N"/>
    <property type="match status" value="1"/>
</dbReference>
<keyword evidence="2" id="KW-0689">Ribosomal protein</keyword>
<dbReference type="STRING" id="13333.W1NR00"/>
<dbReference type="AlphaFoldDB" id="W1NR00"/>
<evidence type="ECO:0000256" key="1">
    <source>
        <dbReference type="ARBA" id="ARBA00005636"/>
    </source>
</evidence>
<organism evidence="5 6">
    <name type="scientific">Amborella trichopoda</name>
    <dbReference type="NCBI Taxonomy" id="13333"/>
    <lineage>
        <taxon>Eukaryota</taxon>
        <taxon>Viridiplantae</taxon>
        <taxon>Streptophyta</taxon>
        <taxon>Embryophyta</taxon>
        <taxon>Tracheophyta</taxon>
        <taxon>Spermatophyta</taxon>
        <taxon>Magnoliopsida</taxon>
        <taxon>Amborellales</taxon>
        <taxon>Amborellaceae</taxon>
        <taxon>Amborella</taxon>
    </lineage>
</organism>
<dbReference type="HOGENOM" id="CLU_1483958_0_0_1"/>
<keyword evidence="3" id="KW-0687">Ribonucleoprotein</keyword>
<dbReference type="SMART" id="SM01383">
    <property type="entry name" value="Ribosomal_L2"/>
    <property type="match status" value="1"/>
</dbReference>
<protein>
    <recommendedName>
        <fullName evidence="4">Large ribosomal subunit protein uL2 RNA-binding domain-containing protein</fullName>
    </recommendedName>
</protein>
<dbReference type="Gramene" id="ERM99376">
    <property type="protein sequence ID" value="ERM99376"/>
    <property type="gene ID" value="AMTR_s00235p00022890"/>
</dbReference>
<sequence>MRQSCLPTSKAPASSVVRATSKPSLLRDFCCCPKAALRVLLERALRQQGRGGSKRLHRRIDLKRSTSSMGIVERIKYDPNRSSRIALVRWIEGVLLRCQRRCNAIEEFALPIQILEHTTATINSLFSFSSLPRKVDQRKVACFSPGLMAAYVVVGLPTRVPLLLKASTKATSSCFLAQEGGI</sequence>